<sequence>MMHKKKKGVVRRNISLTYSIIILLIKKEAKKINNVYLNESSTRCILNKLTGTTSKTIWT</sequence>
<reference evidence="1" key="1">
    <citation type="submission" date="2017-02" db="UniProtKB">
        <authorList>
            <consortium name="WormBaseParasite"/>
        </authorList>
    </citation>
    <scope>IDENTIFICATION</scope>
</reference>
<name>A0A0R3QE13_9BILA</name>
<proteinExistence type="predicted"/>
<protein>
    <submittedName>
        <fullName evidence="1">Uncharacterized protein</fullName>
    </submittedName>
</protein>
<dbReference type="WBParaSite" id="BTMF_0000459901-mRNA-1">
    <property type="protein sequence ID" value="BTMF_0000459901-mRNA-1"/>
    <property type="gene ID" value="BTMF_0000459901"/>
</dbReference>
<accession>A0A0R3QE13</accession>
<dbReference type="AlphaFoldDB" id="A0A0R3QE13"/>
<evidence type="ECO:0000313" key="1">
    <source>
        <dbReference type="WBParaSite" id="BTMF_0000459901-mRNA-1"/>
    </source>
</evidence>
<organism evidence="1">
    <name type="scientific">Brugia timori</name>
    <dbReference type="NCBI Taxonomy" id="42155"/>
    <lineage>
        <taxon>Eukaryota</taxon>
        <taxon>Metazoa</taxon>
        <taxon>Ecdysozoa</taxon>
        <taxon>Nematoda</taxon>
        <taxon>Chromadorea</taxon>
        <taxon>Rhabditida</taxon>
        <taxon>Spirurina</taxon>
        <taxon>Spiruromorpha</taxon>
        <taxon>Filarioidea</taxon>
        <taxon>Onchocercidae</taxon>
        <taxon>Brugia</taxon>
    </lineage>
</organism>